<evidence type="ECO:0000313" key="3">
    <source>
        <dbReference type="EMBL" id="XDJ02844.1"/>
    </source>
</evidence>
<dbReference type="InterPro" id="IPR057505">
    <property type="entry name" value="SH3b_T_C"/>
</dbReference>
<dbReference type="SMART" id="SM00646">
    <property type="entry name" value="Ami_3"/>
    <property type="match status" value="1"/>
</dbReference>
<evidence type="ECO:0000259" key="2">
    <source>
        <dbReference type="SMART" id="SM00646"/>
    </source>
</evidence>
<dbReference type="CDD" id="cd02696">
    <property type="entry name" value="MurNAc-LAA"/>
    <property type="match status" value="1"/>
</dbReference>
<dbReference type="GO" id="GO:0009253">
    <property type="term" value="P:peptidoglycan catabolic process"/>
    <property type="evidence" value="ECO:0007669"/>
    <property type="project" value="InterPro"/>
</dbReference>
<dbReference type="SUPFAM" id="SSF53187">
    <property type="entry name" value="Zn-dependent exopeptidases"/>
    <property type="match status" value="1"/>
</dbReference>
<reference evidence="3" key="1">
    <citation type="submission" date="2024-06" db="EMBL/GenBank/DDBJ databases">
        <authorList>
            <person name="Najeeb S."/>
            <person name="Khan I."/>
            <person name="Muhammad J."/>
            <person name="Abbas A."/>
            <person name="Jahangir M."/>
            <person name="Alvi I.A."/>
            <person name="Ullah A."/>
            <person name="Ullah A."/>
            <person name="Khan A."/>
        </authorList>
    </citation>
    <scope>NUCLEOTIDE SEQUENCE</scope>
</reference>
<proteinExistence type="predicted"/>
<feature type="compositionally biased region" description="Basic residues" evidence="1">
    <location>
        <begin position="195"/>
        <end position="213"/>
    </location>
</feature>
<feature type="region of interest" description="Disordered" evidence="1">
    <location>
        <begin position="185"/>
        <end position="220"/>
    </location>
</feature>
<dbReference type="EC" id="3.5.1.28" evidence="3"/>
<dbReference type="Pfam" id="PF24246">
    <property type="entry name" value="SH3b_T"/>
    <property type="match status" value="1"/>
</dbReference>
<dbReference type="InterPro" id="IPR050695">
    <property type="entry name" value="N-acetylmuramoyl_amidase_3"/>
</dbReference>
<dbReference type="GO" id="GO:0008745">
    <property type="term" value="F:N-acetylmuramoyl-L-alanine amidase activity"/>
    <property type="evidence" value="ECO:0007669"/>
    <property type="project" value="UniProtKB-EC"/>
</dbReference>
<dbReference type="PANTHER" id="PTHR30404">
    <property type="entry name" value="N-ACETYLMURAMOYL-L-ALANINE AMIDASE"/>
    <property type="match status" value="1"/>
</dbReference>
<protein>
    <submittedName>
        <fullName evidence="3">N-acetylmuramoyl-L-alanine amidase</fullName>
        <ecNumber evidence="3">3.5.1.28</ecNumber>
    </submittedName>
</protein>
<accession>A0AB39C8B8</accession>
<keyword evidence="3" id="KW-0378">Hydrolase</keyword>
<dbReference type="Gene3D" id="3.40.630.40">
    <property type="entry name" value="Zn-dependent exopeptidases"/>
    <property type="match status" value="1"/>
</dbReference>
<dbReference type="Pfam" id="PF01520">
    <property type="entry name" value="Amidase_3"/>
    <property type="match status" value="1"/>
</dbReference>
<organism evidence="3">
    <name type="scientific">Staphylococcus phage UHP46</name>
    <dbReference type="NCBI Taxonomy" id="3234966"/>
    <lineage>
        <taxon>Viruses</taxon>
        <taxon>Duplodnaviria</taxon>
        <taxon>Heunggongvirae</taxon>
        <taxon>Uroviricota</taxon>
        <taxon>Caudoviricetes</taxon>
        <taxon>Herelleviridae</taxon>
        <taxon>Twortvirinae</taxon>
        <taxon>Sciuriunavirus</taxon>
    </lineage>
</organism>
<dbReference type="InterPro" id="IPR002508">
    <property type="entry name" value="MurNAc-LAA_cat"/>
</dbReference>
<name>A0AB39C8B8_9CAUD</name>
<feature type="domain" description="MurNAc-LAA" evidence="2">
    <location>
        <begin position="77"/>
        <end position="183"/>
    </location>
</feature>
<dbReference type="PANTHER" id="PTHR30404:SF8">
    <property type="entry name" value="AUTOLYSIN PH-RELATED"/>
    <property type="match status" value="1"/>
</dbReference>
<dbReference type="EMBL" id="PP995776">
    <property type="protein sequence ID" value="XDJ02844.1"/>
    <property type="molecule type" value="Genomic_DNA"/>
</dbReference>
<evidence type="ECO:0000256" key="1">
    <source>
        <dbReference type="SAM" id="MobiDB-lite"/>
    </source>
</evidence>
<sequence>MTKIMLVAGHGGNDPGAVGNGTNERDFIRNNIVDNVAKYLKQAGHTVAIYGKKQNMYDDTAYGQRVGNTKDYGLYWVKSQGYKVVVEFHLDAASPSASGGHVIIPSAFPADSIDNGIQKALKDTVGVIRGVTKRSDLLHCNVAGQININYRLVELGFITNSGDMNYIKKNLQTFTKKIAEGIHGKSIGGSTSKSTPKKTTSKPKATTKKKTSKLKVGQKAPKTLAHKSSKQFIAKADSAGITVCKKVGSKYQKTNLVYKAGTPNFHVYEVKDGWARIYSKDSNLWVWHERLIITKVM</sequence>